<keyword evidence="2" id="KW-0560">Oxidoreductase</keyword>
<dbReference type="Pfam" id="PF00106">
    <property type="entry name" value="adh_short"/>
    <property type="match status" value="1"/>
</dbReference>
<comment type="similarity">
    <text evidence="1 3">Belongs to the short-chain dehydrogenases/reductases (SDR) family.</text>
</comment>
<dbReference type="SUPFAM" id="SSF51735">
    <property type="entry name" value="NAD(P)-binding Rossmann-fold domains"/>
    <property type="match status" value="1"/>
</dbReference>
<evidence type="ECO:0000313" key="5">
    <source>
        <dbReference type="Proteomes" id="UP000268623"/>
    </source>
</evidence>
<organism evidence="4 5">
    <name type="scientific">Methylocystis hirsuta</name>
    <dbReference type="NCBI Taxonomy" id="369798"/>
    <lineage>
        <taxon>Bacteria</taxon>
        <taxon>Pseudomonadati</taxon>
        <taxon>Pseudomonadota</taxon>
        <taxon>Alphaproteobacteria</taxon>
        <taxon>Hyphomicrobiales</taxon>
        <taxon>Methylocystaceae</taxon>
        <taxon>Methylocystis</taxon>
    </lineage>
</organism>
<dbReference type="Gene3D" id="3.40.50.720">
    <property type="entry name" value="NAD(P)-binding Rossmann-like Domain"/>
    <property type="match status" value="1"/>
</dbReference>
<protein>
    <submittedName>
        <fullName evidence="4">SDR family NAD(P)-dependent oxidoreductase</fullName>
    </submittedName>
</protein>
<dbReference type="InterPro" id="IPR002347">
    <property type="entry name" value="SDR_fam"/>
</dbReference>
<evidence type="ECO:0000313" key="4">
    <source>
        <dbReference type="EMBL" id="RNJ50858.1"/>
    </source>
</evidence>
<name>A0A3M9XUX0_9HYPH</name>
<dbReference type="GO" id="GO:0016491">
    <property type="term" value="F:oxidoreductase activity"/>
    <property type="evidence" value="ECO:0007669"/>
    <property type="project" value="UniProtKB-KW"/>
</dbReference>
<sequence length="266" mass="28683">MDHTSSGRPLAVVTGASVGIGFELAQVCVVNNFDVAIASNKARIYDAAASLAARGASVVAIEADLSTIEGVDRLYDAAQQFGRPVDVLIANAGIGLGNAFLDQDFQKVRDVIDTNITGTVYAIQKFGRDMRNRNSGRILIVGSIAGMVPGTFQAVYNGTKAFLENFAFALRNELKDTTVTVSLLMPGMTETDFFRRADMLDTRLGQARKANAADVARDGFDAMMQGQAQVVSGWRNKISATFIHAMPATFLAKQHRRMAKPDSARR</sequence>
<dbReference type="PANTHER" id="PTHR44196:SF2">
    <property type="entry name" value="SHORT-CHAIN DEHYDROGENASE-RELATED"/>
    <property type="match status" value="1"/>
</dbReference>
<dbReference type="EMBL" id="QWDD01000001">
    <property type="protein sequence ID" value="RNJ50858.1"/>
    <property type="molecule type" value="Genomic_DNA"/>
</dbReference>
<gene>
    <name evidence="4" type="ORF">D1O30_15955</name>
</gene>
<dbReference type="PRINTS" id="PR00081">
    <property type="entry name" value="GDHRDH"/>
</dbReference>
<dbReference type="PROSITE" id="PS00061">
    <property type="entry name" value="ADH_SHORT"/>
    <property type="match status" value="1"/>
</dbReference>
<dbReference type="Proteomes" id="UP000268623">
    <property type="component" value="Unassembled WGS sequence"/>
</dbReference>
<keyword evidence="5" id="KW-1185">Reference proteome</keyword>
<evidence type="ECO:0000256" key="2">
    <source>
        <dbReference type="ARBA" id="ARBA00023002"/>
    </source>
</evidence>
<accession>A0A3M9XUX0</accession>
<evidence type="ECO:0000256" key="3">
    <source>
        <dbReference type="RuleBase" id="RU000363"/>
    </source>
</evidence>
<dbReference type="InterPro" id="IPR020904">
    <property type="entry name" value="Sc_DH/Rdtase_CS"/>
</dbReference>
<comment type="caution">
    <text evidence="4">The sequence shown here is derived from an EMBL/GenBank/DDBJ whole genome shotgun (WGS) entry which is preliminary data.</text>
</comment>
<dbReference type="PRINTS" id="PR00080">
    <property type="entry name" value="SDRFAMILY"/>
</dbReference>
<dbReference type="InterPro" id="IPR036291">
    <property type="entry name" value="NAD(P)-bd_dom_sf"/>
</dbReference>
<reference evidence="4 5" key="1">
    <citation type="submission" date="2018-08" db="EMBL/GenBank/DDBJ databases">
        <title>Genome sequence of Methylocystis hirsuta CSC1, a methanotroph able to accumulate PHAs.</title>
        <authorList>
            <person name="Bordel S."/>
            <person name="Rodriguez E."/>
            <person name="Gancedo J."/>
            <person name="Munoz R."/>
        </authorList>
    </citation>
    <scope>NUCLEOTIDE SEQUENCE [LARGE SCALE GENOMIC DNA]</scope>
    <source>
        <strain evidence="4 5">CSC1</strain>
    </source>
</reference>
<dbReference type="RefSeq" id="WP_123176764.1">
    <property type="nucleotide sequence ID" value="NZ_QWDD01000001.1"/>
</dbReference>
<dbReference type="GO" id="GO:0016020">
    <property type="term" value="C:membrane"/>
    <property type="evidence" value="ECO:0007669"/>
    <property type="project" value="TreeGrafter"/>
</dbReference>
<dbReference type="PANTHER" id="PTHR44196">
    <property type="entry name" value="DEHYDROGENASE/REDUCTASE SDR FAMILY MEMBER 7B"/>
    <property type="match status" value="1"/>
</dbReference>
<dbReference type="AlphaFoldDB" id="A0A3M9XUX0"/>
<evidence type="ECO:0000256" key="1">
    <source>
        <dbReference type="ARBA" id="ARBA00006484"/>
    </source>
</evidence>
<dbReference type="CDD" id="cd05233">
    <property type="entry name" value="SDR_c"/>
    <property type="match status" value="1"/>
</dbReference>
<proteinExistence type="inferred from homology"/>
<dbReference type="OrthoDB" id="9808814at2"/>